<reference evidence="2" key="1">
    <citation type="submission" date="2016-01" db="EMBL/GenBank/DDBJ databases">
        <authorList>
            <person name="Peeters Charlotte."/>
        </authorList>
    </citation>
    <scope>NUCLEOTIDE SEQUENCE [LARGE SCALE GENOMIC DNA]</scope>
</reference>
<name>A0A158E0Y6_9BURK</name>
<gene>
    <name evidence="1" type="ORF">AWB76_07858</name>
</gene>
<dbReference type="AlphaFoldDB" id="A0A158E0Y6"/>
<organism evidence="1 2">
    <name type="scientific">Caballeronia temeraria</name>
    <dbReference type="NCBI Taxonomy" id="1777137"/>
    <lineage>
        <taxon>Bacteria</taxon>
        <taxon>Pseudomonadati</taxon>
        <taxon>Pseudomonadota</taxon>
        <taxon>Betaproteobacteria</taxon>
        <taxon>Burkholderiales</taxon>
        <taxon>Burkholderiaceae</taxon>
        <taxon>Caballeronia</taxon>
    </lineage>
</organism>
<protein>
    <submittedName>
        <fullName evidence="1">Uncharacterized protein</fullName>
    </submittedName>
</protein>
<accession>A0A158E0Y6</accession>
<dbReference type="Proteomes" id="UP000054624">
    <property type="component" value="Unassembled WGS sequence"/>
</dbReference>
<dbReference type="EMBL" id="FCOI02000096">
    <property type="protein sequence ID" value="SAL00474.1"/>
    <property type="molecule type" value="Genomic_DNA"/>
</dbReference>
<proteinExistence type="predicted"/>
<evidence type="ECO:0000313" key="1">
    <source>
        <dbReference type="EMBL" id="SAL00474.1"/>
    </source>
</evidence>
<sequence length="86" mass="9693">MHREEQDVLIFREAQQLSAKQWAVLKIEGTAGFGLCKASDFVGLCKRVQLDKRQRQFEFGSNVLHGLTVVLNEGSAQALMTRNKCI</sequence>
<keyword evidence="2" id="KW-1185">Reference proteome</keyword>
<evidence type="ECO:0000313" key="2">
    <source>
        <dbReference type="Proteomes" id="UP000054624"/>
    </source>
</evidence>